<evidence type="ECO:0000313" key="3">
    <source>
        <dbReference type="EMBL" id="KXJ92156.1"/>
    </source>
</evidence>
<dbReference type="PANTHER" id="PTHR12461:SF101">
    <property type="entry name" value="TRNA WYBUTOSINE-SYNTHESIZING PROTEIN 4"/>
    <property type="match status" value="1"/>
</dbReference>
<evidence type="ECO:0000256" key="1">
    <source>
        <dbReference type="SAM" id="MobiDB-lite"/>
    </source>
</evidence>
<dbReference type="OrthoDB" id="47172at2759"/>
<organism evidence="3 4">
    <name type="scientific">Microdochium bolleyi</name>
    <dbReference type="NCBI Taxonomy" id="196109"/>
    <lineage>
        <taxon>Eukaryota</taxon>
        <taxon>Fungi</taxon>
        <taxon>Dikarya</taxon>
        <taxon>Ascomycota</taxon>
        <taxon>Pezizomycotina</taxon>
        <taxon>Sordariomycetes</taxon>
        <taxon>Xylariomycetidae</taxon>
        <taxon>Xylariales</taxon>
        <taxon>Microdochiaceae</taxon>
        <taxon>Microdochium</taxon>
    </lineage>
</organism>
<accession>A0A136J5B4</accession>
<feature type="region of interest" description="Disordered" evidence="1">
    <location>
        <begin position="465"/>
        <end position="487"/>
    </location>
</feature>
<dbReference type="Gene3D" id="2.60.120.650">
    <property type="entry name" value="Cupin"/>
    <property type="match status" value="1"/>
</dbReference>
<reference evidence="4" key="1">
    <citation type="submission" date="2016-02" db="EMBL/GenBank/DDBJ databases">
        <title>Draft genome sequence of Microdochium bolleyi, a fungal endophyte of beachgrass.</title>
        <authorList>
            <consortium name="DOE Joint Genome Institute"/>
            <person name="David A.S."/>
            <person name="May G."/>
            <person name="Haridas S."/>
            <person name="Lim J."/>
            <person name="Wang M."/>
            <person name="Labutti K."/>
            <person name="Lipzen A."/>
            <person name="Barry K."/>
            <person name="Grigoriev I.V."/>
        </authorList>
    </citation>
    <scope>NUCLEOTIDE SEQUENCE [LARGE SCALE GENOMIC DNA]</scope>
    <source>
        <strain evidence="4">J235TASD1</strain>
    </source>
</reference>
<sequence length="538" mass="59345">MASTAARLRQHCEEAVRGIQDECSAALSEESSSSKAGLAGCGLDVVGLLSRQAEHVAKFHASPGSGSTTAAVLSRLNDLLSIAYAKFYTFLYKDLPICWRQLYTDASILKFCCLFYQTSYGRLPNSTPVALDETERPKIKELVRSLDLALILAGAAGQDRGRHWVDKSLEMLYSCYKTAASWAQNRGEPPSKRLKSHLTSDGDDVPAEFSTHEPFTLLLQNPIRAVVDLSMEEFQAHLDTPLDKALGPAPLIIRGSIEGWPARSTRPWNYPASLLPRTFDGLRLVPIEVGRSYVDEGWGQKLVTFADFIQDYIDPSIQQRSGTDVGTGSDGDNISGAKDTPGATTLIKNVGYLAQHPLFTQLPELRNDILIPDYCYTAPPLHPTDPTMDQPELEGPLLNAWFGPPGTITPLHTDPYHNILAQVVGRKYVRLYSPLETERMQGRGRENGVEMSNTSIFDVGVLEGWDEPGEKSTDDEEGEMDKADVTQQSATAATAAAFKEIPFVDCILEPGDVLYIPIGWWHYVRGLSVSFSVSFWWN</sequence>
<dbReference type="PANTHER" id="PTHR12461">
    <property type="entry name" value="HYPOXIA-INDUCIBLE FACTOR 1 ALPHA INHIBITOR-RELATED"/>
    <property type="match status" value="1"/>
</dbReference>
<evidence type="ECO:0000313" key="4">
    <source>
        <dbReference type="Proteomes" id="UP000070501"/>
    </source>
</evidence>
<dbReference type="PROSITE" id="PS51184">
    <property type="entry name" value="JMJC"/>
    <property type="match status" value="1"/>
</dbReference>
<dbReference type="InterPro" id="IPR041667">
    <property type="entry name" value="Cupin_8"/>
</dbReference>
<dbReference type="STRING" id="196109.A0A136J5B4"/>
<dbReference type="EMBL" id="KQ964249">
    <property type="protein sequence ID" value="KXJ92156.1"/>
    <property type="molecule type" value="Genomic_DNA"/>
</dbReference>
<evidence type="ECO:0000259" key="2">
    <source>
        <dbReference type="PROSITE" id="PS51184"/>
    </source>
</evidence>
<gene>
    <name evidence="3" type="ORF">Micbo1qcDRAFT_59948</name>
</gene>
<dbReference type="AlphaFoldDB" id="A0A136J5B4"/>
<name>A0A136J5B4_9PEZI</name>
<dbReference type="InterPro" id="IPR003347">
    <property type="entry name" value="JmjC_dom"/>
</dbReference>
<dbReference type="Proteomes" id="UP000070501">
    <property type="component" value="Unassembled WGS sequence"/>
</dbReference>
<feature type="compositionally biased region" description="Low complexity" evidence="1">
    <location>
        <begin position="321"/>
        <end position="332"/>
    </location>
</feature>
<dbReference type="Pfam" id="PF13621">
    <property type="entry name" value="Cupin_8"/>
    <property type="match status" value="1"/>
</dbReference>
<feature type="domain" description="JmjC" evidence="2">
    <location>
        <begin position="360"/>
        <end position="538"/>
    </location>
</feature>
<proteinExistence type="predicted"/>
<feature type="region of interest" description="Disordered" evidence="1">
    <location>
        <begin position="319"/>
        <end position="340"/>
    </location>
</feature>
<protein>
    <recommendedName>
        <fullName evidence="2">JmjC domain-containing protein</fullName>
    </recommendedName>
</protein>
<dbReference type="SUPFAM" id="SSF51197">
    <property type="entry name" value="Clavaminate synthase-like"/>
    <property type="match status" value="1"/>
</dbReference>
<dbReference type="SMART" id="SM00558">
    <property type="entry name" value="JmjC"/>
    <property type="match status" value="1"/>
</dbReference>
<dbReference type="InParanoid" id="A0A136J5B4"/>
<keyword evidence="4" id="KW-1185">Reference proteome</keyword>